<name>A0A495M8V4_9FLAO</name>
<dbReference type="InterPro" id="IPR013728">
    <property type="entry name" value="BT_3987-like_N"/>
</dbReference>
<dbReference type="InterPro" id="IPR038081">
    <property type="entry name" value="CalX-like_sf"/>
</dbReference>
<feature type="signal peptide" evidence="1">
    <location>
        <begin position="1"/>
        <end position="23"/>
    </location>
</feature>
<comment type="caution">
    <text evidence="3">The sequence shown here is derived from an EMBL/GenBank/DDBJ whole genome shotgun (WGS) entry which is preliminary data.</text>
</comment>
<dbReference type="Pfam" id="PF08522">
    <property type="entry name" value="BT_3987-like_N"/>
    <property type="match status" value="1"/>
</dbReference>
<evidence type="ECO:0000259" key="2">
    <source>
        <dbReference type="Pfam" id="PF08522"/>
    </source>
</evidence>
<gene>
    <name evidence="3" type="ORF">CLV94_2543</name>
</gene>
<organism evidence="3 4">
    <name type="scientific">Flavobacterium endophyticum</name>
    <dbReference type="NCBI Taxonomy" id="1540163"/>
    <lineage>
        <taxon>Bacteria</taxon>
        <taxon>Pseudomonadati</taxon>
        <taxon>Bacteroidota</taxon>
        <taxon>Flavobacteriia</taxon>
        <taxon>Flavobacteriales</taxon>
        <taxon>Flavobacteriaceae</taxon>
        <taxon>Flavobacterium</taxon>
    </lineage>
</organism>
<feature type="domain" description="BT-3987-like N-terminal" evidence="2">
    <location>
        <begin position="35"/>
        <end position="117"/>
    </location>
</feature>
<accession>A0A495M8V4</accession>
<keyword evidence="4" id="KW-1185">Reference proteome</keyword>
<dbReference type="SUPFAM" id="SSF141072">
    <property type="entry name" value="CalX-like"/>
    <property type="match status" value="1"/>
</dbReference>
<dbReference type="Gene3D" id="2.60.40.2030">
    <property type="match status" value="1"/>
</dbReference>
<protein>
    <submittedName>
        <fullName evidence="3">Uncharacterized protein DUF1735</fullName>
    </submittedName>
</protein>
<evidence type="ECO:0000313" key="3">
    <source>
        <dbReference type="EMBL" id="RKS21908.1"/>
    </source>
</evidence>
<feature type="chain" id="PRO_5019769216" evidence="1">
    <location>
        <begin position="24"/>
        <end position="311"/>
    </location>
</feature>
<dbReference type="EMBL" id="RBLC01000003">
    <property type="protein sequence ID" value="RKS21908.1"/>
    <property type="molecule type" value="Genomic_DNA"/>
</dbReference>
<dbReference type="Proteomes" id="UP000277579">
    <property type="component" value="Unassembled WGS sequence"/>
</dbReference>
<dbReference type="RefSeq" id="WP_170148798.1">
    <property type="nucleotide sequence ID" value="NZ_RBLC01000003.1"/>
</dbReference>
<dbReference type="PROSITE" id="PS51257">
    <property type="entry name" value="PROKAR_LIPOPROTEIN"/>
    <property type="match status" value="1"/>
</dbReference>
<sequence>MKNFKFKIVIVAIIVATLSSCLVDDDVTDFGNGVNIIDFPSSTIDGTFDIGMEEAEFEVPARLVGGNGSAAPSDVAVTYEIDPAKTTAVEGTNFVILNNGTFTFPAGETETTFPIKILSSSLDPDLPVPLTIALKLTTATGNFPVGVSTKESTGTIIINLKPLCPITDDLSGTHSYTQTAMQVGDGEGTSTGNAISGTISGTVTWTEAAPGAGQEAGRVGKYSLDDASFGLYEQVYEDDPAVGPDGAFFTWVCREFLFSGSDQYADTFTYNIISVTGPVMVFTWRNTWGDGGTVTLTREGNVDWPEVFQTN</sequence>
<evidence type="ECO:0000313" key="4">
    <source>
        <dbReference type="Proteomes" id="UP000277579"/>
    </source>
</evidence>
<reference evidence="3 4" key="1">
    <citation type="submission" date="2018-10" db="EMBL/GenBank/DDBJ databases">
        <title>Genomic Encyclopedia of Archaeal and Bacterial Type Strains, Phase II (KMG-II): from individual species to whole genera.</title>
        <authorList>
            <person name="Goeker M."/>
        </authorList>
    </citation>
    <scope>NUCLEOTIDE SEQUENCE [LARGE SCALE GENOMIC DNA]</scope>
    <source>
        <strain evidence="3 4">DSM 29537</strain>
    </source>
</reference>
<dbReference type="AlphaFoldDB" id="A0A495M8V4"/>
<evidence type="ECO:0000256" key="1">
    <source>
        <dbReference type="SAM" id="SignalP"/>
    </source>
</evidence>
<keyword evidence="1" id="KW-0732">Signal</keyword>
<proteinExistence type="predicted"/>